<evidence type="ECO:0000313" key="2">
    <source>
        <dbReference type="Proteomes" id="UP000626026"/>
    </source>
</evidence>
<protein>
    <submittedName>
        <fullName evidence="1">Uncharacterized protein</fullName>
    </submittedName>
</protein>
<dbReference type="RefSeq" id="WP_187782642.1">
    <property type="nucleotide sequence ID" value="NZ_JACTVA010000002.1"/>
</dbReference>
<evidence type="ECO:0000313" key="1">
    <source>
        <dbReference type="EMBL" id="MBC9205459.1"/>
    </source>
</evidence>
<comment type="caution">
    <text evidence="1">The sequence shown here is derived from an EMBL/GenBank/DDBJ whole genome shotgun (WGS) entry which is preliminary data.</text>
</comment>
<sequence length="79" mass="8830">MKRLDLETRRFNWHAVTRLGCCPLSATGSDSGKADKDRVEMARCDPRKKLTFSEVTLSKMIGLLINCDECAVDAPVMRA</sequence>
<reference evidence="1 2" key="1">
    <citation type="journal article" date="2013" name="Int. J. Syst. Evol. Microbiol.">
        <title>Roseomonas aerophila sp. nov., isolated from air.</title>
        <authorList>
            <person name="Kim S.J."/>
            <person name="Weon H.Y."/>
            <person name="Ahn J.H."/>
            <person name="Hong S.B."/>
            <person name="Seok S.J."/>
            <person name="Whang K.S."/>
            <person name="Kwon S.W."/>
        </authorList>
    </citation>
    <scope>NUCLEOTIDE SEQUENCE [LARGE SCALE GENOMIC DNA]</scope>
    <source>
        <strain evidence="1 2">NBRC 108923</strain>
    </source>
</reference>
<accession>A0ABR7RFX9</accession>
<dbReference type="EMBL" id="JACTVA010000002">
    <property type="protein sequence ID" value="MBC9205459.1"/>
    <property type="molecule type" value="Genomic_DNA"/>
</dbReference>
<keyword evidence="2" id="KW-1185">Reference proteome</keyword>
<proteinExistence type="predicted"/>
<organism evidence="1 2">
    <name type="scientific">Teichococcus aerophilus</name>
    <dbReference type="NCBI Taxonomy" id="1224513"/>
    <lineage>
        <taxon>Bacteria</taxon>
        <taxon>Pseudomonadati</taxon>
        <taxon>Pseudomonadota</taxon>
        <taxon>Alphaproteobacteria</taxon>
        <taxon>Acetobacterales</taxon>
        <taxon>Roseomonadaceae</taxon>
        <taxon>Roseomonas</taxon>
    </lineage>
</organism>
<dbReference type="Proteomes" id="UP000626026">
    <property type="component" value="Unassembled WGS sequence"/>
</dbReference>
<name>A0ABR7RFX9_9PROT</name>
<gene>
    <name evidence="1" type="ORF">IBL26_01320</name>
</gene>